<evidence type="ECO:0000256" key="15">
    <source>
        <dbReference type="SAM" id="MobiDB-lite"/>
    </source>
</evidence>
<dbReference type="InterPro" id="IPR029058">
    <property type="entry name" value="AB_hydrolase_fold"/>
</dbReference>
<sequence>MTLASVLLAALPLLATTTHALPAPLVPRDHHPRFEVDPEKIPGLSGLSGVPTMHAGHLPLYNASADLPNDYGYFFWRFHDDAAAKKYKSDDDDDSDDVRPLMFWLNGGPGCSSMDGALVEAGPLRIDSAGNAYLNEASWADRADIVFVDQPAGTGFSALKSGIKGGAQLPLDSNLDDVSWHFCQWLVSYYREFPMDIERPLILAGESYAGQYIPYIARTILRNNNEQNGAQYPDIQRALPKLHLYSTLIGNGWIDPVAQSLSYLPFAIDTGLVSKDIPEFSQLLNTHEQCQKKLNSKSQDEDDSDFSTPECDRIIEELVRVTKTRDDADQEQCINVYNYELKDSFPACGMNWPADIDYVTSFFSKREVRDALNINSDWAAESWVECRKDVMGQMKNKGSRPAVELLPELIDGGVQVVLFNGDKDLICNNRGITDMISQMKWGGASTAGFSDSVENFDWVYRPHRLQTADEPAGYVQMERNLTFINVFNASHMVPHDKPKISRGIIDITMDTVLVEVINKRQALISSDQPYSEDYFDDVEDEDEKEQSKPSKESSKTDDDDDDRRIIYYYYGSFDDDDDVDQNQLMLNEDPNYKRRRNTIFIVFFLCLGTAALIIRTMDWWLPKLKGQFKGAYSRLDRNPNKTVTWADGEEDAVMNFEMENMDNDDFEIGDSDNEGQSNNMSGETIDSGEGEEEEDEEDDDEEDDDEDSNSDVSQLDIGESTAEPEEADLSEGLAAPAKIGRDE</sequence>
<feature type="compositionally biased region" description="Acidic residues" evidence="15">
    <location>
        <begin position="533"/>
        <end position="544"/>
    </location>
</feature>
<dbReference type="PANTHER" id="PTHR11802">
    <property type="entry name" value="SERINE PROTEASE FAMILY S10 SERINE CARBOXYPEPTIDASE"/>
    <property type="match status" value="1"/>
</dbReference>
<feature type="chain" id="PRO_5043100855" description="Carboxypeptidase" evidence="14">
    <location>
        <begin position="21"/>
        <end position="743"/>
    </location>
</feature>
<keyword evidence="12" id="KW-0472">Membrane</keyword>
<comment type="caution">
    <text evidence="16">The sequence shown here is derived from an EMBL/GenBank/DDBJ whole genome shotgun (WGS) entry which is preliminary data.</text>
</comment>
<dbReference type="GO" id="GO:0005802">
    <property type="term" value="C:trans-Golgi network"/>
    <property type="evidence" value="ECO:0007669"/>
    <property type="project" value="TreeGrafter"/>
</dbReference>
<evidence type="ECO:0000256" key="14">
    <source>
        <dbReference type="RuleBase" id="RU361156"/>
    </source>
</evidence>
<dbReference type="PROSITE" id="PS00560">
    <property type="entry name" value="CARBOXYPEPT_SER_HIS"/>
    <property type="match status" value="1"/>
</dbReference>
<feature type="signal peptide" evidence="14">
    <location>
        <begin position="1"/>
        <end position="20"/>
    </location>
</feature>
<organism evidence="16 17">
    <name type="scientific">Maudiozyma humilis</name>
    <name type="common">Sour dough yeast</name>
    <name type="synonym">Kazachstania humilis</name>
    <dbReference type="NCBI Taxonomy" id="51915"/>
    <lineage>
        <taxon>Eukaryota</taxon>
        <taxon>Fungi</taxon>
        <taxon>Dikarya</taxon>
        <taxon>Ascomycota</taxon>
        <taxon>Saccharomycotina</taxon>
        <taxon>Saccharomycetes</taxon>
        <taxon>Saccharomycetales</taxon>
        <taxon>Saccharomycetaceae</taxon>
        <taxon>Maudiozyma</taxon>
    </lineage>
</organism>
<dbReference type="Gene3D" id="3.40.50.1820">
    <property type="entry name" value="alpha/beta hydrolase"/>
    <property type="match status" value="1"/>
</dbReference>
<keyword evidence="11" id="KW-0333">Golgi apparatus</keyword>
<evidence type="ECO:0000256" key="1">
    <source>
        <dbReference type="ARBA" id="ARBA00001003"/>
    </source>
</evidence>
<dbReference type="PRINTS" id="PR00724">
    <property type="entry name" value="CRBOXYPTASEC"/>
</dbReference>
<evidence type="ECO:0000256" key="8">
    <source>
        <dbReference type="ARBA" id="ARBA00022729"/>
    </source>
</evidence>
<evidence type="ECO:0000256" key="13">
    <source>
        <dbReference type="ARBA" id="ARBA00023180"/>
    </source>
</evidence>
<dbReference type="GO" id="GO:0006915">
    <property type="term" value="P:apoptotic process"/>
    <property type="evidence" value="ECO:0007669"/>
    <property type="project" value="UniProtKB-KW"/>
</dbReference>
<evidence type="ECO:0000256" key="4">
    <source>
        <dbReference type="ARBA" id="ARBA00022645"/>
    </source>
</evidence>
<evidence type="ECO:0000313" key="17">
    <source>
        <dbReference type="Proteomes" id="UP001377567"/>
    </source>
</evidence>
<evidence type="ECO:0000256" key="3">
    <source>
        <dbReference type="ARBA" id="ARBA00009431"/>
    </source>
</evidence>
<comment type="catalytic activity">
    <reaction evidence="1">
        <text>Preferential release of a C-terminal arginine or lysine residue.</text>
        <dbReference type="EC" id="3.4.16.6"/>
    </reaction>
</comment>
<dbReference type="InterPro" id="IPR018202">
    <property type="entry name" value="Ser_caboxypep_ser_AS"/>
</dbReference>
<keyword evidence="10" id="KW-1133">Transmembrane helix</keyword>
<feature type="compositionally biased region" description="Basic and acidic residues" evidence="15">
    <location>
        <begin position="545"/>
        <end position="556"/>
    </location>
</feature>
<dbReference type="EMBL" id="BTGD01000001">
    <property type="protein sequence ID" value="GMM54209.1"/>
    <property type="molecule type" value="Genomic_DNA"/>
</dbReference>
<dbReference type="InterPro" id="IPR033124">
    <property type="entry name" value="Ser_caboxypep_his_AS"/>
</dbReference>
<feature type="region of interest" description="Disordered" evidence="15">
    <location>
        <begin position="532"/>
        <end position="560"/>
    </location>
</feature>
<dbReference type="PROSITE" id="PS00131">
    <property type="entry name" value="CARBOXYPEPT_SER_SER"/>
    <property type="match status" value="1"/>
</dbReference>
<feature type="region of interest" description="Disordered" evidence="15">
    <location>
        <begin position="663"/>
        <end position="743"/>
    </location>
</feature>
<reference evidence="16 17" key="1">
    <citation type="journal article" date="2023" name="Elife">
        <title>Identification of key yeast species and microbe-microbe interactions impacting larval growth of Drosophila in the wild.</title>
        <authorList>
            <person name="Mure A."/>
            <person name="Sugiura Y."/>
            <person name="Maeda R."/>
            <person name="Honda K."/>
            <person name="Sakurai N."/>
            <person name="Takahashi Y."/>
            <person name="Watada M."/>
            <person name="Katoh T."/>
            <person name="Gotoh A."/>
            <person name="Gotoh Y."/>
            <person name="Taniguchi I."/>
            <person name="Nakamura K."/>
            <person name="Hayashi T."/>
            <person name="Katayama T."/>
            <person name="Uemura T."/>
            <person name="Hattori Y."/>
        </authorList>
    </citation>
    <scope>NUCLEOTIDE SEQUENCE [LARGE SCALE GENOMIC DNA]</scope>
    <source>
        <strain evidence="16 17">KH-74</strain>
    </source>
</reference>
<dbReference type="Proteomes" id="UP001377567">
    <property type="component" value="Unassembled WGS sequence"/>
</dbReference>
<keyword evidence="13" id="KW-0325">Glycoprotein</keyword>
<evidence type="ECO:0000256" key="12">
    <source>
        <dbReference type="ARBA" id="ARBA00023136"/>
    </source>
</evidence>
<feature type="compositionally biased region" description="Acidic residues" evidence="15">
    <location>
        <begin position="663"/>
        <end position="673"/>
    </location>
</feature>
<protein>
    <recommendedName>
        <fullName evidence="14">Carboxypeptidase</fullName>
        <ecNumber evidence="14">3.4.16.-</ecNumber>
    </recommendedName>
</protein>
<feature type="compositionally biased region" description="Polar residues" evidence="15">
    <location>
        <begin position="674"/>
        <end position="684"/>
    </location>
</feature>
<evidence type="ECO:0000256" key="10">
    <source>
        <dbReference type="ARBA" id="ARBA00022989"/>
    </source>
</evidence>
<evidence type="ECO:0000256" key="9">
    <source>
        <dbReference type="ARBA" id="ARBA00022801"/>
    </source>
</evidence>
<accession>A0AAV5RRH7</accession>
<name>A0AAV5RRH7_MAUHU</name>
<dbReference type="SUPFAM" id="SSF53474">
    <property type="entry name" value="alpha/beta-Hydrolases"/>
    <property type="match status" value="1"/>
</dbReference>
<keyword evidence="4 14" id="KW-0121">Carboxypeptidase</keyword>
<dbReference type="AlphaFoldDB" id="A0AAV5RRH7"/>
<comment type="similarity">
    <text evidence="3 14">Belongs to the peptidase S10 family.</text>
</comment>
<keyword evidence="9 14" id="KW-0378">Hydrolase</keyword>
<dbReference type="GO" id="GO:0006508">
    <property type="term" value="P:proteolysis"/>
    <property type="evidence" value="ECO:0007669"/>
    <property type="project" value="UniProtKB-KW"/>
</dbReference>
<dbReference type="PANTHER" id="PTHR11802:SF190">
    <property type="entry name" value="PHEROMONE-PROCESSING CARBOXYPEPTIDASE KEX1"/>
    <property type="match status" value="1"/>
</dbReference>
<evidence type="ECO:0000256" key="7">
    <source>
        <dbReference type="ARBA" id="ARBA00022703"/>
    </source>
</evidence>
<gene>
    <name evidence="16" type="ORF">DAKH74_008250</name>
</gene>
<dbReference type="EC" id="3.4.16.-" evidence="14"/>
<keyword evidence="17" id="KW-1185">Reference proteome</keyword>
<keyword evidence="7" id="KW-0053">Apoptosis</keyword>
<evidence type="ECO:0000256" key="11">
    <source>
        <dbReference type="ARBA" id="ARBA00023034"/>
    </source>
</evidence>
<evidence type="ECO:0000256" key="6">
    <source>
        <dbReference type="ARBA" id="ARBA00022692"/>
    </source>
</evidence>
<feature type="compositionally biased region" description="Acidic residues" evidence="15">
    <location>
        <begin position="686"/>
        <end position="709"/>
    </location>
</feature>
<comment type="subcellular location">
    <subcellularLocation>
        <location evidence="2">Golgi apparatus</location>
        <location evidence="2">trans-Golgi network membrane</location>
        <topology evidence="2">Single-pass type I membrane protein</topology>
    </subcellularLocation>
</comment>
<evidence type="ECO:0000313" key="16">
    <source>
        <dbReference type="EMBL" id="GMM54209.1"/>
    </source>
</evidence>
<keyword evidence="5 14" id="KW-0645">Protease</keyword>
<dbReference type="InterPro" id="IPR001563">
    <property type="entry name" value="Peptidase_S10"/>
</dbReference>
<dbReference type="Pfam" id="PF00450">
    <property type="entry name" value="Peptidase_S10"/>
    <property type="match status" value="1"/>
</dbReference>
<keyword evidence="6" id="KW-0812">Transmembrane</keyword>
<proteinExistence type="inferred from homology"/>
<evidence type="ECO:0000256" key="2">
    <source>
        <dbReference type="ARBA" id="ARBA00004393"/>
    </source>
</evidence>
<dbReference type="GO" id="GO:0004185">
    <property type="term" value="F:serine-type carboxypeptidase activity"/>
    <property type="evidence" value="ECO:0007669"/>
    <property type="project" value="UniProtKB-UniRule"/>
</dbReference>
<evidence type="ECO:0000256" key="5">
    <source>
        <dbReference type="ARBA" id="ARBA00022670"/>
    </source>
</evidence>
<keyword evidence="8 14" id="KW-0732">Signal</keyword>